<dbReference type="GO" id="GO:0016491">
    <property type="term" value="F:oxidoreductase activity"/>
    <property type="evidence" value="ECO:0007669"/>
    <property type="project" value="UniProtKB-KW"/>
</dbReference>
<comment type="caution">
    <text evidence="1">The sequence shown here is derived from an EMBL/GenBank/DDBJ whole genome shotgun (WGS) entry which is preliminary data.</text>
</comment>
<dbReference type="Gene3D" id="3.40.50.720">
    <property type="entry name" value="NAD(P)-binding Rossmann-like Domain"/>
    <property type="match status" value="1"/>
</dbReference>
<accession>A0A645FFE8</accession>
<name>A0A645FFE8_9ZZZZ</name>
<keyword evidence="1" id="KW-0560">Oxidoreductase</keyword>
<evidence type="ECO:0000313" key="1">
    <source>
        <dbReference type="EMBL" id="MPN11224.1"/>
    </source>
</evidence>
<sequence>MKTGQYIQVAIPGKPIPFDMDMALYKEITISNSYASERTSWLIALRLLEKKLINIAPLASSVLPLTEWEEGFRRTIVKEGFKVLLMPHPEDLKESE</sequence>
<proteinExistence type="predicted"/>
<protein>
    <submittedName>
        <fullName evidence="1">D-arabitol-phosphate dehydrogenase</fullName>
        <ecNumber evidence="1">1.1.1.301</ecNumber>
    </submittedName>
</protein>
<gene>
    <name evidence="1" type="ORF">SDC9_158525</name>
</gene>
<dbReference type="EC" id="1.1.1.301" evidence="1"/>
<dbReference type="EMBL" id="VSSQ01057422">
    <property type="protein sequence ID" value="MPN11224.1"/>
    <property type="molecule type" value="Genomic_DNA"/>
</dbReference>
<dbReference type="AlphaFoldDB" id="A0A645FFE8"/>
<organism evidence="1">
    <name type="scientific">bioreactor metagenome</name>
    <dbReference type="NCBI Taxonomy" id="1076179"/>
    <lineage>
        <taxon>unclassified sequences</taxon>
        <taxon>metagenomes</taxon>
        <taxon>ecological metagenomes</taxon>
    </lineage>
</organism>
<dbReference type="Gene3D" id="3.90.180.10">
    <property type="entry name" value="Medium-chain alcohol dehydrogenases, catalytic domain"/>
    <property type="match status" value="1"/>
</dbReference>
<reference evidence="1" key="1">
    <citation type="submission" date="2019-08" db="EMBL/GenBank/DDBJ databases">
        <authorList>
            <person name="Kucharzyk K."/>
            <person name="Murdoch R.W."/>
            <person name="Higgins S."/>
            <person name="Loffler F."/>
        </authorList>
    </citation>
    <scope>NUCLEOTIDE SEQUENCE</scope>
</reference>